<dbReference type="Pfam" id="PF10991">
    <property type="entry name" value="Enc34_ssDNA-bd"/>
    <property type="match status" value="1"/>
</dbReference>
<gene>
    <name evidence="1" type="ORF">LCGC14_0610260</name>
</gene>
<comment type="caution">
    <text evidence="1">The sequence shown here is derived from an EMBL/GenBank/DDBJ whole genome shotgun (WGS) entry which is preliminary data.</text>
</comment>
<evidence type="ECO:0000313" key="1">
    <source>
        <dbReference type="EMBL" id="KKN52632.1"/>
    </source>
</evidence>
<protein>
    <submittedName>
        <fullName evidence="1">Uncharacterized protein</fullName>
    </submittedName>
</protein>
<dbReference type="Gene3D" id="2.40.50.140">
    <property type="entry name" value="Nucleic acid-binding proteins"/>
    <property type="match status" value="1"/>
</dbReference>
<proteinExistence type="predicted"/>
<accession>A0A0F9RS11</accession>
<dbReference type="AlphaFoldDB" id="A0A0F9RS11"/>
<name>A0A0F9RS11_9ZZZZ</name>
<dbReference type="InterPro" id="IPR012340">
    <property type="entry name" value="NA-bd_OB-fold"/>
</dbReference>
<dbReference type="EMBL" id="LAZR01001010">
    <property type="protein sequence ID" value="KKN52632.1"/>
    <property type="molecule type" value="Genomic_DNA"/>
</dbReference>
<dbReference type="InterPro" id="IPR022595">
    <property type="entry name" value="Enc34_ssDNA-bd"/>
</dbReference>
<reference evidence="1" key="1">
    <citation type="journal article" date="2015" name="Nature">
        <title>Complex archaea that bridge the gap between prokaryotes and eukaryotes.</title>
        <authorList>
            <person name="Spang A."/>
            <person name="Saw J.H."/>
            <person name="Jorgensen S.L."/>
            <person name="Zaremba-Niedzwiedzka K."/>
            <person name="Martijn J."/>
            <person name="Lind A.E."/>
            <person name="van Eijk R."/>
            <person name="Schleper C."/>
            <person name="Guy L."/>
            <person name="Ettema T.J."/>
        </authorList>
    </citation>
    <scope>NUCLEOTIDE SEQUENCE</scope>
</reference>
<sequence>MAEEKTKIALPEGRLINESLFVKDQFDEKATPRYNVEVAIDDEAGIEALKDILFDYAIEKWGNEVEDDFNNGNIILPLLDGDRLAKRREEKGKEGDAYKGCTVIRAHTFFNRNGDDDAGGAEVYDEQVELVEPVNKSVVYPGCYGIVGVTIDNYEDSRTGNHAIMFYLAAFQKTRDGERLVTVSDSSSLFKPVGKAAGGRKTRTRKAKE</sequence>
<organism evidence="1">
    <name type="scientific">marine sediment metagenome</name>
    <dbReference type="NCBI Taxonomy" id="412755"/>
    <lineage>
        <taxon>unclassified sequences</taxon>
        <taxon>metagenomes</taxon>
        <taxon>ecological metagenomes</taxon>
    </lineage>
</organism>